<protein>
    <submittedName>
        <fullName evidence="1">Uncharacterized protein</fullName>
    </submittedName>
</protein>
<dbReference type="Proteomes" id="UP000198906">
    <property type="component" value="Unassembled WGS sequence"/>
</dbReference>
<name>A0A1C6RD84_9ACTN</name>
<evidence type="ECO:0000313" key="1">
    <source>
        <dbReference type="EMBL" id="SCL15099.1"/>
    </source>
</evidence>
<dbReference type="EMBL" id="FMHU01000001">
    <property type="protein sequence ID" value="SCL15099.1"/>
    <property type="molecule type" value="Genomic_DNA"/>
</dbReference>
<dbReference type="EMBL" id="FMHU01000004">
    <property type="protein sequence ID" value="SCL33500.1"/>
    <property type="molecule type" value="Genomic_DNA"/>
</dbReference>
<organism evidence="1 3">
    <name type="scientific">Micromonospora inyonensis</name>
    <dbReference type="NCBI Taxonomy" id="47866"/>
    <lineage>
        <taxon>Bacteria</taxon>
        <taxon>Bacillati</taxon>
        <taxon>Actinomycetota</taxon>
        <taxon>Actinomycetes</taxon>
        <taxon>Micromonosporales</taxon>
        <taxon>Micromonosporaceae</taxon>
        <taxon>Micromonospora</taxon>
    </lineage>
</organism>
<accession>A0A1C6RD84</accession>
<reference evidence="3" key="2">
    <citation type="submission" date="2016-06" db="EMBL/GenBank/DDBJ databases">
        <authorList>
            <person name="Varghese N."/>
        </authorList>
    </citation>
    <scope>NUCLEOTIDE SEQUENCE [LARGE SCALE GENOMIC DNA]</scope>
    <source>
        <strain evidence="3">DSM 46123</strain>
    </source>
</reference>
<dbReference type="AlphaFoldDB" id="A0A1C6RD84"/>
<keyword evidence="3" id="KW-1185">Reference proteome</keyword>
<evidence type="ECO:0000313" key="3">
    <source>
        <dbReference type="Proteomes" id="UP000198906"/>
    </source>
</evidence>
<gene>
    <name evidence="1" type="ORF">GA0074694_1053</name>
    <name evidence="2" type="ORF">GA0074694_6242</name>
</gene>
<dbReference type="RefSeq" id="WP_091453221.1">
    <property type="nucleotide sequence ID" value="NZ_FMHU01000001.1"/>
</dbReference>
<evidence type="ECO:0000313" key="2">
    <source>
        <dbReference type="EMBL" id="SCL33500.1"/>
    </source>
</evidence>
<sequence>MNAVVEIRSTVPVARARADRIRQGLQDWLETVQEIALAWERGDWEVLGYASWEAYVDEEIGARLRLTEVHRRQAVTALRLVGMSTRAIGTALGISHSTAARDVASVSAETDALPATVMSLDGRQRPATRPTPAVEPDRWSWQCFGCGKWFEGTKNTCPRCGGSGTNRRPIAEPADECDTHPNVDDQDELAGLGEQYETDPAARIAAVAEVAPEFVRRVDAVLPAGPADDDEVWIAIARRGIEAHDPPPGAEFTVCRRSTRNGLIVTARQARERHDAKWCPRCWPAAPVAAVDVPAAPALPSPPVPAVVVDVVDEPRVSAPSPTSPGDGADAPTVDRPQLTLTQIARLRAALRHAQQWCVEPREYELPFAPPPGVAPLARAELVAVQWHRDGYLSVRYLSDGGRYDVHSVELYVAGVDQALDVLCALGLLPADLSTLYAAGVRAGLRAGDALDGQLVEDGPR</sequence>
<reference evidence="1" key="1">
    <citation type="submission" date="2016-06" db="EMBL/GenBank/DDBJ databases">
        <authorList>
            <person name="Kjaerup R.B."/>
            <person name="Dalgaard T.S."/>
            <person name="Juul-Madsen H.R."/>
        </authorList>
    </citation>
    <scope>NUCLEOTIDE SEQUENCE [LARGE SCALE GENOMIC DNA]</scope>
    <source>
        <strain evidence="1">DSM 46123</strain>
    </source>
</reference>
<dbReference type="STRING" id="47866.GA0074694_1053"/>
<proteinExistence type="predicted"/>